<dbReference type="WBParaSite" id="JU765_v2.g18693.t1">
    <property type="protein sequence ID" value="JU765_v2.g18693.t1"/>
    <property type="gene ID" value="JU765_v2.g18693"/>
</dbReference>
<protein>
    <submittedName>
        <fullName evidence="2">Uncharacterized protein</fullName>
    </submittedName>
</protein>
<reference evidence="2" key="1">
    <citation type="submission" date="2022-11" db="UniProtKB">
        <authorList>
            <consortium name="WormBaseParasite"/>
        </authorList>
    </citation>
    <scope>IDENTIFICATION</scope>
</reference>
<accession>A0AC34QR93</accession>
<proteinExistence type="predicted"/>
<evidence type="ECO:0000313" key="1">
    <source>
        <dbReference type="Proteomes" id="UP000887576"/>
    </source>
</evidence>
<evidence type="ECO:0000313" key="2">
    <source>
        <dbReference type="WBParaSite" id="JU765_v2.g18693.t1"/>
    </source>
</evidence>
<sequence>MGEKRLLIFLLVFLLGFLNATPTFPVGEKTVKNDWFQCFETTSAGEIIVKECMAGSVGCFVEITQHDVRGCAFDDKPFSKENMKDGDPQFPEAQPCANNAVGCYIKIEKFKGSYKYSKERNCIDYRPKLNMKYVLHFCEVSNCNSWEKYKYLEVVQVCVTNVNDDGKNSYGLTACEKNGCYVKTSKTPEGEKYYLEERGCLNDNLTKMKNVMICEASACNSVENYPPLDLINPDVHSCLKNFGNDLVLVNCPKEFCAIGITQVESMFLIHIWA</sequence>
<organism evidence="1 2">
    <name type="scientific">Panagrolaimus sp. JU765</name>
    <dbReference type="NCBI Taxonomy" id="591449"/>
    <lineage>
        <taxon>Eukaryota</taxon>
        <taxon>Metazoa</taxon>
        <taxon>Ecdysozoa</taxon>
        <taxon>Nematoda</taxon>
        <taxon>Chromadorea</taxon>
        <taxon>Rhabditida</taxon>
        <taxon>Tylenchina</taxon>
        <taxon>Panagrolaimomorpha</taxon>
        <taxon>Panagrolaimoidea</taxon>
        <taxon>Panagrolaimidae</taxon>
        <taxon>Panagrolaimus</taxon>
    </lineage>
</organism>
<dbReference type="Proteomes" id="UP000887576">
    <property type="component" value="Unplaced"/>
</dbReference>
<name>A0AC34QR93_9BILA</name>